<dbReference type="OrthoDB" id="5195466at2"/>
<organism evidence="1 2">
    <name type="scientific">Glycomyces artemisiae</name>
    <dbReference type="NCBI Taxonomy" id="1076443"/>
    <lineage>
        <taxon>Bacteria</taxon>
        <taxon>Bacillati</taxon>
        <taxon>Actinomycetota</taxon>
        <taxon>Actinomycetes</taxon>
        <taxon>Glycomycetales</taxon>
        <taxon>Glycomycetaceae</taxon>
        <taxon>Glycomyces</taxon>
    </lineage>
</organism>
<evidence type="ECO:0000313" key="1">
    <source>
        <dbReference type="EMBL" id="PRY56928.1"/>
    </source>
</evidence>
<proteinExistence type="predicted"/>
<keyword evidence="2" id="KW-1185">Reference proteome</keyword>
<dbReference type="RefSeq" id="WP_106365703.1">
    <property type="nucleotide sequence ID" value="NZ_PVTJ01000008.1"/>
</dbReference>
<dbReference type="AlphaFoldDB" id="A0A2T0UGD5"/>
<sequence length="384" mass="40088">MPIRRFARRTHRDAARLAAAGEHRSALPAFAAAAAEYRERLAGHPGDRGSREDFADLLASAAASHTAVGDYAAAFAAERERAQVADALGAVGAAKARQRMDLAESAVRAGRLLTAAVQADAALNALDDTDPNDPAGAGFADLASALARAARVFGRAADPDLAVAAADQAARMLLAAGRQDALLRDSLRLAAALHAAAGRGAHARGAKELLGKYFPDAEPLTAPNLVTLRTALETAAGRGAFDDPALVRRLCPDPAGREAPPTVTARCDLGLAAVALHAAEPAVAALVAPAPGIGWRIATEVHYLLAAADRHGERNLHLNFRDHGPVWVAMLMALAEDGKRGPLMADLAHALAGLCDRLHTRHAAPEYEPLMRSAQRFIAAHPDR</sequence>
<dbReference type="Proteomes" id="UP000238176">
    <property type="component" value="Unassembled WGS sequence"/>
</dbReference>
<protein>
    <submittedName>
        <fullName evidence="1">Uncharacterized protein</fullName>
    </submittedName>
</protein>
<name>A0A2T0UGD5_9ACTN</name>
<reference evidence="1 2" key="1">
    <citation type="submission" date="2018-03" db="EMBL/GenBank/DDBJ databases">
        <title>Genomic Encyclopedia of Type Strains, Phase III (KMG-III): the genomes of soil and plant-associated and newly described type strains.</title>
        <authorList>
            <person name="Whitman W."/>
        </authorList>
    </citation>
    <scope>NUCLEOTIDE SEQUENCE [LARGE SCALE GENOMIC DNA]</scope>
    <source>
        <strain evidence="1 2">CGMCC 4.7067</strain>
    </source>
</reference>
<accession>A0A2T0UGD5</accession>
<evidence type="ECO:0000313" key="2">
    <source>
        <dbReference type="Proteomes" id="UP000238176"/>
    </source>
</evidence>
<dbReference type="EMBL" id="PVTJ01000008">
    <property type="protein sequence ID" value="PRY56928.1"/>
    <property type="molecule type" value="Genomic_DNA"/>
</dbReference>
<comment type="caution">
    <text evidence="1">The sequence shown here is derived from an EMBL/GenBank/DDBJ whole genome shotgun (WGS) entry which is preliminary data.</text>
</comment>
<gene>
    <name evidence="1" type="ORF">B0I28_108239</name>
</gene>